<keyword evidence="4" id="KW-1185">Reference proteome</keyword>
<proteinExistence type="predicted"/>
<organism evidence="3 4">
    <name type="scientific">Desulfococcus multivorans DSM 2059</name>
    <dbReference type="NCBI Taxonomy" id="1121405"/>
    <lineage>
        <taxon>Bacteria</taxon>
        <taxon>Pseudomonadati</taxon>
        <taxon>Thermodesulfobacteriota</taxon>
        <taxon>Desulfobacteria</taxon>
        <taxon>Desulfobacterales</taxon>
        <taxon>Desulfococcaceae</taxon>
        <taxon>Desulfococcus</taxon>
    </lineage>
</organism>
<dbReference type="AlphaFoldDB" id="S7VFZ5"/>
<keyword evidence="2" id="KW-1133">Transmembrane helix</keyword>
<keyword evidence="2" id="KW-0472">Membrane</keyword>
<accession>S7VFZ5</accession>
<evidence type="ECO:0000256" key="2">
    <source>
        <dbReference type="SAM" id="Phobius"/>
    </source>
</evidence>
<dbReference type="EMBL" id="ATHJ01000056">
    <property type="protein sequence ID" value="EPR43403.1"/>
    <property type="molecule type" value="Genomic_DNA"/>
</dbReference>
<evidence type="ECO:0000313" key="4">
    <source>
        <dbReference type="Proteomes" id="UP000014977"/>
    </source>
</evidence>
<comment type="caution">
    <text evidence="3">The sequence shown here is derived from an EMBL/GenBank/DDBJ whole genome shotgun (WGS) entry which is preliminary data.</text>
</comment>
<name>S7VFZ5_DESML</name>
<feature type="transmembrane region" description="Helical" evidence="2">
    <location>
        <begin position="6"/>
        <end position="24"/>
    </location>
</feature>
<reference evidence="3 4" key="1">
    <citation type="journal article" date="2013" name="Genome Announc.">
        <title>Draft genome sequences for three mercury-methylating, sulfate-reducing bacteria.</title>
        <authorList>
            <person name="Brown S.D."/>
            <person name="Hurt R.A.Jr."/>
            <person name="Gilmour C.C."/>
            <person name="Elias D.A."/>
        </authorList>
    </citation>
    <scope>NUCLEOTIDE SEQUENCE [LARGE SCALE GENOMIC DNA]</scope>
    <source>
        <strain evidence="3 4">DSM 2059</strain>
    </source>
</reference>
<evidence type="ECO:0000256" key="1">
    <source>
        <dbReference type="SAM" id="MobiDB-lite"/>
    </source>
</evidence>
<dbReference type="Proteomes" id="UP000014977">
    <property type="component" value="Unassembled WGS sequence"/>
</dbReference>
<dbReference type="RefSeq" id="WP_020875534.1">
    <property type="nucleotide sequence ID" value="NZ_ATHJ01000056.1"/>
</dbReference>
<sequence>MPTVEIPELWGVVTAVVLALIGWLQSAARTAASLRHLQGSIKRLNLKVENAASRSDLRENIALVMAEIKETRLAITEIDRRREFAGSEFHEFRERMAGELATLRARMKTHPRPDPPEADPGGSCNLFAPSGHRLATLPKKTNATAPGEAVLKG</sequence>
<feature type="region of interest" description="Disordered" evidence="1">
    <location>
        <begin position="108"/>
        <end position="130"/>
    </location>
</feature>
<protein>
    <submittedName>
        <fullName evidence="3">Uncharacterized protein</fullName>
    </submittedName>
</protein>
<gene>
    <name evidence="3" type="ORF">dsmv_1194</name>
</gene>
<keyword evidence="2" id="KW-0812">Transmembrane</keyword>
<evidence type="ECO:0000313" key="3">
    <source>
        <dbReference type="EMBL" id="EPR43403.1"/>
    </source>
</evidence>